<feature type="transmembrane region" description="Helical" evidence="1">
    <location>
        <begin position="47"/>
        <end position="71"/>
    </location>
</feature>
<accession>A0A410QA67</accession>
<keyword evidence="1" id="KW-1133">Transmembrane helix</keyword>
<dbReference type="EMBL" id="CP035282">
    <property type="protein sequence ID" value="QAT60891.1"/>
    <property type="molecule type" value="Genomic_DNA"/>
</dbReference>
<proteinExistence type="predicted"/>
<feature type="transmembrane region" description="Helical" evidence="1">
    <location>
        <begin position="6"/>
        <end position="27"/>
    </location>
</feature>
<gene>
    <name evidence="2" type="ORF">EQM13_04500</name>
</gene>
<name>A0A410QA67_9FIRM</name>
<dbReference type="Proteomes" id="UP000287969">
    <property type="component" value="Chromosome"/>
</dbReference>
<dbReference type="KEGG" id="spoa:EQM13_04500"/>
<reference evidence="3" key="1">
    <citation type="submission" date="2019-01" db="EMBL/GenBank/DDBJ databases">
        <title>Draft genomes of a novel of Sporanaerobacter strains.</title>
        <authorList>
            <person name="Ma S."/>
        </authorList>
    </citation>
    <scope>NUCLEOTIDE SEQUENCE [LARGE SCALE GENOMIC DNA]</scope>
    <source>
        <strain evidence="3">NJN-17</strain>
    </source>
</reference>
<organism evidence="2 3">
    <name type="scientific">Acidilutibacter cellobiosedens</name>
    <dbReference type="NCBI Taxonomy" id="2507161"/>
    <lineage>
        <taxon>Bacteria</taxon>
        <taxon>Bacillati</taxon>
        <taxon>Bacillota</taxon>
        <taxon>Tissierellia</taxon>
        <taxon>Tissierellales</taxon>
        <taxon>Acidilutibacteraceae</taxon>
        <taxon>Acidilutibacter</taxon>
    </lineage>
</organism>
<evidence type="ECO:0000313" key="3">
    <source>
        <dbReference type="Proteomes" id="UP000287969"/>
    </source>
</evidence>
<dbReference type="AlphaFoldDB" id="A0A410QA67"/>
<dbReference type="RefSeq" id="WP_071140310.1">
    <property type="nucleotide sequence ID" value="NZ_CP035282.1"/>
</dbReference>
<keyword evidence="3" id="KW-1185">Reference proteome</keyword>
<protein>
    <submittedName>
        <fullName evidence="2">Uncharacterized protein</fullName>
    </submittedName>
</protein>
<keyword evidence="1" id="KW-0472">Membrane</keyword>
<evidence type="ECO:0000256" key="1">
    <source>
        <dbReference type="SAM" id="Phobius"/>
    </source>
</evidence>
<evidence type="ECO:0000313" key="2">
    <source>
        <dbReference type="EMBL" id="QAT60891.1"/>
    </source>
</evidence>
<sequence>MLIKVIFLILLLLGVLEIFFGFFTMIIERYIRKKKLDDKSKGKIKLFFVLIFFIGVIYFLFQFVIVMANLLGINLGKRFTDIFR</sequence>
<keyword evidence="1" id="KW-0812">Transmembrane</keyword>